<dbReference type="AlphaFoldDB" id="A0A512HPZ3"/>
<evidence type="ECO:0000313" key="3">
    <source>
        <dbReference type="Proteomes" id="UP000321717"/>
    </source>
</evidence>
<keyword evidence="3" id="KW-1185">Reference proteome</keyword>
<feature type="coiled-coil region" evidence="1">
    <location>
        <begin position="52"/>
        <end position="79"/>
    </location>
</feature>
<reference evidence="2 3" key="1">
    <citation type="submission" date="2019-07" db="EMBL/GenBank/DDBJ databases">
        <title>Whole genome shotgun sequence of Rhizobium naphthalenivorans NBRC 107585.</title>
        <authorList>
            <person name="Hosoyama A."/>
            <person name="Uohara A."/>
            <person name="Ohji S."/>
            <person name="Ichikawa N."/>
        </authorList>
    </citation>
    <scope>NUCLEOTIDE SEQUENCE [LARGE SCALE GENOMIC DNA]</scope>
    <source>
        <strain evidence="2 3">NBRC 107585</strain>
    </source>
</reference>
<evidence type="ECO:0000313" key="2">
    <source>
        <dbReference type="EMBL" id="GEO87512.1"/>
    </source>
</evidence>
<comment type="caution">
    <text evidence="2">The sequence shown here is derived from an EMBL/GenBank/DDBJ whole genome shotgun (WGS) entry which is preliminary data.</text>
</comment>
<gene>
    <name evidence="2" type="ORF">RNA01_44440</name>
</gene>
<sequence length="88" mass="9857">MRRLRRSRAAILDPAIPSRRGSSFFTNVKETTMTYALEIQVEELRAEMRAVVDAAERRQIKAELELAQAELAAALAEQDGSHSSEPPF</sequence>
<name>A0A512HPZ3_9HYPH</name>
<proteinExistence type="predicted"/>
<organism evidence="2 3">
    <name type="scientific">Ciceribacter naphthalenivorans</name>
    <dbReference type="NCBI Taxonomy" id="1118451"/>
    <lineage>
        <taxon>Bacteria</taxon>
        <taxon>Pseudomonadati</taxon>
        <taxon>Pseudomonadota</taxon>
        <taxon>Alphaproteobacteria</taxon>
        <taxon>Hyphomicrobiales</taxon>
        <taxon>Rhizobiaceae</taxon>
        <taxon>Ciceribacter</taxon>
    </lineage>
</organism>
<evidence type="ECO:0000256" key="1">
    <source>
        <dbReference type="SAM" id="Coils"/>
    </source>
</evidence>
<keyword evidence="1" id="KW-0175">Coiled coil</keyword>
<dbReference type="Proteomes" id="UP000321717">
    <property type="component" value="Unassembled WGS sequence"/>
</dbReference>
<dbReference type="EMBL" id="BJZP01000047">
    <property type="protein sequence ID" value="GEO87512.1"/>
    <property type="molecule type" value="Genomic_DNA"/>
</dbReference>
<protein>
    <submittedName>
        <fullName evidence="2">Uncharacterized protein</fullName>
    </submittedName>
</protein>
<accession>A0A512HPZ3</accession>